<dbReference type="CDD" id="cd00995">
    <property type="entry name" value="PBP2_NikA_DppA_OppA_like"/>
    <property type="match status" value="1"/>
</dbReference>
<dbReference type="InterPro" id="IPR000914">
    <property type="entry name" value="SBP_5_dom"/>
</dbReference>
<feature type="region of interest" description="Disordered" evidence="4">
    <location>
        <begin position="224"/>
        <end position="260"/>
    </location>
</feature>
<dbReference type="Proteomes" id="UP001596481">
    <property type="component" value="Unassembled WGS sequence"/>
</dbReference>
<sequence>MSDAIFTPSRRSVLAAAGLAATTGCVRRVRSALDRETPRQLSLSVKTLPADADPAATRLARVLTENLRQVGINATLVPMELEELYRDVLLNQSFDLYIGTFPAFDDPDVLRLLLHSQFAVEPGWQNPFGVSDLSLDELLETQAMQSGRDRKQTLAAIQRRVARDQPFTVIAFPDEIRATRATSFLGWNPQWTGSTTDFLQLTPAELATSPSIPPAISESDAIATETNREPPADASTTTTQTTDTESAPEATATTTPTADSDMVTARMTIVDPRPTRNRNPLAVEFRGGIPLTDLVYDSLAKRVDGSLLPWAAESWSWETADSTMPTVTLTLRSGQTWHDGEPLTAEDVVFTYEFLADTSLGEFSTPVPAPVYRAESSLVSGVRALDGETVELEFAHASPEVAVNALTVPLLPEHIWEETARRASVAGIDTGRQVTEALVWGNPNPVGSGPFAFADATVDTFLSFTPFEDHFLAREDEDGPFEPFLNAFTFDRVRFDYVPSSAACVELLTLDRADATASPLAPQTARDIGRAEDLDFYVTPSTGFYHLGFNVRTAPLSDPRFRRAVASLLDKQHLVGSVFGGYATPATSPLDGTNFVPSDLEWDGEDAELPFVGSNGELNVERARQRFKDAGYRYTEGGKLVYG</sequence>
<evidence type="ECO:0000313" key="7">
    <source>
        <dbReference type="Proteomes" id="UP001596481"/>
    </source>
</evidence>
<proteinExistence type="inferred from homology"/>
<dbReference type="Gene3D" id="3.10.105.10">
    <property type="entry name" value="Dipeptide-binding Protein, Domain 3"/>
    <property type="match status" value="2"/>
</dbReference>
<organism evidence="6 7">
    <name type="scientific">Haloferax namakaokahaiae</name>
    <dbReference type="NCBI Taxonomy" id="1748331"/>
    <lineage>
        <taxon>Archaea</taxon>
        <taxon>Methanobacteriati</taxon>
        <taxon>Methanobacteriota</taxon>
        <taxon>Stenosarchaea group</taxon>
        <taxon>Halobacteria</taxon>
        <taxon>Halobacteriales</taxon>
        <taxon>Haloferacaceae</taxon>
        <taxon>Haloferax</taxon>
    </lineage>
</organism>
<dbReference type="AlphaFoldDB" id="A0ABD5ZIZ8"/>
<comment type="caution">
    <text evidence="6">The sequence shown here is derived from an EMBL/GenBank/DDBJ whole genome shotgun (WGS) entry which is preliminary data.</text>
</comment>
<keyword evidence="2" id="KW-0813">Transport</keyword>
<dbReference type="PANTHER" id="PTHR30290">
    <property type="entry name" value="PERIPLASMIC BINDING COMPONENT OF ABC TRANSPORTER"/>
    <property type="match status" value="1"/>
</dbReference>
<evidence type="ECO:0000256" key="1">
    <source>
        <dbReference type="ARBA" id="ARBA00005695"/>
    </source>
</evidence>
<protein>
    <submittedName>
        <fullName evidence="6">ABC transporter substrate-binding protein</fullName>
    </submittedName>
</protein>
<keyword evidence="3" id="KW-0732">Signal</keyword>
<name>A0ABD5ZIZ8_9EURY</name>
<evidence type="ECO:0000256" key="2">
    <source>
        <dbReference type="ARBA" id="ARBA00022448"/>
    </source>
</evidence>
<evidence type="ECO:0000259" key="5">
    <source>
        <dbReference type="Pfam" id="PF00496"/>
    </source>
</evidence>
<evidence type="ECO:0000256" key="4">
    <source>
        <dbReference type="SAM" id="MobiDB-lite"/>
    </source>
</evidence>
<feature type="compositionally biased region" description="Low complexity" evidence="4">
    <location>
        <begin position="236"/>
        <end position="260"/>
    </location>
</feature>
<dbReference type="RefSeq" id="WP_390225050.1">
    <property type="nucleotide sequence ID" value="NZ_JBHTAA010000005.1"/>
</dbReference>
<dbReference type="SUPFAM" id="SSF53850">
    <property type="entry name" value="Periplasmic binding protein-like II"/>
    <property type="match status" value="2"/>
</dbReference>
<accession>A0ABD5ZIZ8</accession>
<keyword evidence="7" id="KW-1185">Reference proteome</keyword>
<dbReference type="Pfam" id="PF00496">
    <property type="entry name" value="SBP_bac_5"/>
    <property type="match status" value="1"/>
</dbReference>
<comment type="similarity">
    <text evidence="1">Belongs to the bacterial solute-binding protein 5 family.</text>
</comment>
<reference evidence="6 7" key="1">
    <citation type="journal article" date="2019" name="Int. J. Syst. Evol. Microbiol.">
        <title>The Global Catalogue of Microorganisms (GCM) 10K type strain sequencing project: providing services to taxonomists for standard genome sequencing and annotation.</title>
        <authorList>
            <consortium name="The Broad Institute Genomics Platform"/>
            <consortium name="The Broad Institute Genome Sequencing Center for Infectious Disease"/>
            <person name="Wu L."/>
            <person name="Ma J."/>
        </authorList>
    </citation>
    <scope>NUCLEOTIDE SEQUENCE [LARGE SCALE GENOMIC DNA]</scope>
    <source>
        <strain evidence="6 7">DSM 29988</strain>
    </source>
</reference>
<dbReference type="InterPro" id="IPR039424">
    <property type="entry name" value="SBP_5"/>
</dbReference>
<dbReference type="EMBL" id="JBHTAA010000005">
    <property type="protein sequence ID" value="MFC7204925.1"/>
    <property type="molecule type" value="Genomic_DNA"/>
</dbReference>
<dbReference type="Gene3D" id="3.40.190.10">
    <property type="entry name" value="Periplasmic binding protein-like II"/>
    <property type="match status" value="1"/>
</dbReference>
<evidence type="ECO:0000313" key="6">
    <source>
        <dbReference type="EMBL" id="MFC7204925.1"/>
    </source>
</evidence>
<gene>
    <name evidence="6" type="ORF">ACFQJC_15515</name>
</gene>
<dbReference type="PANTHER" id="PTHR30290:SF9">
    <property type="entry name" value="OLIGOPEPTIDE-BINDING PROTEIN APPA"/>
    <property type="match status" value="1"/>
</dbReference>
<feature type="domain" description="Solute-binding protein family 5" evidence="5">
    <location>
        <begin position="308"/>
        <end position="639"/>
    </location>
</feature>
<evidence type="ECO:0000256" key="3">
    <source>
        <dbReference type="ARBA" id="ARBA00022729"/>
    </source>
</evidence>